<proteinExistence type="predicted"/>
<feature type="region of interest" description="Disordered" evidence="1">
    <location>
        <begin position="148"/>
        <end position="208"/>
    </location>
</feature>
<dbReference type="Proteomes" id="UP000287651">
    <property type="component" value="Unassembled WGS sequence"/>
</dbReference>
<dbReference type="EMBL" id="AMZH03000355">
    <property type="protein sequence ID" value="RRT84177.1"/>
    <property type="molecule type" value="Genomic_DNA"/>
</dbReference>
<evidence type="ECO:0000256" key="1">
    <source>
        <dbReference type="SAM" id="MobiDB-lite"/>
    </source>
</evidence>
<sequence>MSFRTCIILRPDLIMRSEEAPASVCILVISVDITYYSLFLFGEKKKEKLTQLLATLARTTAKAGSFENKWRRGGSWLPSVFESIFPARINCSSEWLMSGLSRGSFGILPVHADSQTKPRDAKKAKVPLIPTLDNIIGDTRRLITANRQEHGGGVAGGPRSEEGGDGPKHHAPRHHSLAPVSVRKCSSGDVRDRITPQERRLPKTSSEKSDELHFLDFRSWQSLHESTLKPVQAMSSLTRKQPQRAPRRQRQCFMVLTSAVSDLTVTFTLWMSHISR</sequence>
<keyword evidence="2" id="KW-0812">Transmembrane</keyword>
<organism evidence="3 4">
    <name type="scientific">Ensete ventricosum</name>
    <name type="common">Abyssinian banana</name>
    <name type="synonym">Musa ensete</name>
    <dbReference type="NCBI Taxonomy" id="4639"/>
    <lineage>
        <taxon>Eukaryota</taxon>
        <taxon>Viridiplantae</taxon>
        <taxon>Streptophyta</taxon>
        <taxon>Embryophyta</taxon>
        <taxon>Tracheophyta</taxon>
        <taxon>Spermatophyta</taxon>
        <taxon>Magnoliopsida</taxon>
        <taxon>Liliopsida</taxon>
        <taxon>Zingiberales</taxon>
        <taxon>Musaceae</taxon>
        <taxon>Ensete</taxon>
    </lineage>
</organism>
<reference evidence="3 4" key="1">
    <citation type="journal article" date="2014" name="Agronomy (Basel)">
        <title>A Draft Genome Sequence for Ensete ventricosum, the Drought-Tolerant Tree Against Hunger.</title>
        <authorList>
            <person name="Harrison J."/>
            <person name="Moore K.A."/>
            <person name="Paszkiewicz K."/>
            <person name="Jones T."/>
            <person name="Grant M."/>
            <person name="Ambacheew D."/>
            <person name="Muzemil S."/>
            <person name="Studholme D.J."/>
        </authorList>
    </citation>
    <scope>NUCLEOTIDE SEQUENCE [LARGE SCALE GENOMIC DNA]</scope>
</reference>
<accession>A0A427B6V2</accession>
<evidence type="ECO:0000313" key="4">
    <source>
        <dbReference type="Proteomes" id="UP000287651"/>
    </source>
</evidence>
<feature type="transmembrane region" description="Helical" evidence="2">
    <location>
        <begin position="20"/>
        <end position="41"/>
    </location>
</feature>
<evidence type="ECO:0000313" key="3">
    <source>
        <dbReference type="EMBL" id="RRT84177.1"/>
    </source>
</evidence>
<keyword evidence="2" id="KW-0472">Membrane</keyword>
<comment type="caution">
    <text evidence="3">The sequence shown here is derived from an EMBL/GenBank/DDBJ whole genome shotgun (WGS) entry which is preliminary data.</text>
</comment>
<feature type="compositionally biased region" description="Basic and acidic residues" evidence="1">
    <location>
        <begin position="159"/>
        <end position="168"/>
    </location>
</feature>
<feature type="transmembrane region" description="Helical" evidence="2">
    <location>
        <begin position="252"/>
        <end position="271"/>
    </location>
</feature>
<gene>
    <name evidence="3" type="ORF">B296_00006525</name>
</gene>
<dbReference type="AlphaFoldDB" id="A0A427B6V2"/>
<feature type="compositionally biased region" description="Basic and acidic residues" evidence="1">
    <location>
        <begin position="189"/>
        <end position="208"/>
    </location>
</feature>
<evidence type="ECO:0000256" key="2">
    <source>
        <dbReference type="SAM" id="Phobius"/>
    </source>
</evidence>
<protein>
    <submittedName>
        <fullName evidence="3">Uncharacterized protein</fullName>
    </submittedName>
</protein>
<keyword evidence="2" id="KW-1133">Transmembrane helix</keyword>
<name>A0A427B6V2_ENSVE</name>